<dbReference type="InterPro" id="IPR027268">
    <property type="entry name" value="Peptidase_M4/M1_CTD_sf"/>
</dbReference>
<dbReference type="InterPro" id="IPR012795">
    <property type="entry name" value="tRNA_Ile_lys_synt_N"/>
</dbReference>
<protein>
    <recommendedName>
        <fullName evidence="4">Transcription initiation factor TFIID subunit 2</fullName>
        <ecNumber evidence="3">6.3.4.19</ecNumber>
    </recommendedName>
    <alternativeName>
        <fullName evidence="14">TBP-associated factor 2</fullName>
    </alternativeName>
</protein>
<keyword evidence="11" id="KW-0539">Nucleus</keyword>
<feature type="domain" description="Transcription initiation factor TFIID subunit 2 TPR repeats" evidence="17">
    <location>
        <begin position="1299"/>
        <end position="1544"/>
    </location>
</feature>
<dbReference type="InterPro" id="IPR037813">
    <property type="entry name" value="TAF2"/>
</dbReference>
<evidence type="ECO:0000259" key="17">
    <source>
        <dbReference type="Pfam" id="PF25577"/>
    </source>
</evidence>
<evidence type="ECO:0000256" key="11">
    <source>
        <dbReference type="ARBA" id="ARBA00023242"/>
    </source>
</evidence>
<evidence type="ECO:0000256" key="9">
    <source>
        <dbReference type="ARBA" id="ARBA00023015"/>
    </source>
</evidence>
<evidence type="ECO:0000256" key="13">
    <source>
        <dbReference type="ARBA" id="ARBA00048539"/>
    </source>
</evidence>
<sequence>MKSISVQAFRSVFEQCFRSKAIPQKIAIGLSGGPDSMLLAWLLQKYKADMGHKDLELHAITIDHNYRANSTSEAEQISPIMKQWNVKHVIRKLHYDVDPKTIANFEEVARTKRYEAINSICNMLGISVVVLGHHCDDQVETFVQRLQGNSSIFGLACTRKISNIPFNSDLNPVEQAKMAPVRLLRPLLEFEKSEILSTCNLKNIPYVIDPTNNDTKLTRRNYLRNLFGVVLPQMMDGQSTEEHKMGVVPNPQYQSITKSELIKSQQQCAKFAQDFESKAYQLYRKLLQEGKFSESPAFGSLRITLPKECLNGCNKIVTSRFLYQRLYPYSTLNHYHWAYAKLERSLLPKLELLSNTSKSGEAKICIMNLIFTVTYNVNSPEIEIDISRAPLTRTELRSSSLEVSLRADWSQWHLFDKRFWLRLQSCGGNPTSVIIAPYLHKVHFPLVSNKIKETTSPSKRMDALPVIFHKGKIVAFPTLRIPDSDIQIEWALKANKYMDGLSSYTPRPKLSGRTSSPFHFAKQQLFKVGHQKVSIDVDLSSNSIEGVTEISVIPLSTNLKVIKLDCRELRVKEVYINGSPSTNYVYDDLLYVNDSAIMTKAIENNEVNVLDLYSDKFDIHQHHFIKRKLNYIYGERYTSENEEGLDISGQGTQELKILLPENIKFEPTDINSITTPLGSHPNTMTPTHLKSKHTITEVYKPIQIKIVYELKNPKNGVNFITNDDIEKNLWHAYTTNSEYNVSTSSWVPCLDNFNSRCTWSLEVSVPRTLKDIGNPRIIGSKEAIAYQKQAQNAITTDEDGLANEVGEDDDKNPDLIVCSSDTNNVKEAPHPIDLSKKVVSWSIFNPVSAHHIGWALGFFESIVLNDESQNTEGGDFNSMEYDYDYTEKDSSGTSVTIYALPSDIELARNTCLIASKALSYYSSEFGSYPFSSYVIAFIKFSPVKSSGFAGLSILSTSLLYPPDLIEPMFSSTDILLTSMAAQWSGINIAPHSFDDIWCTQGIAGFMAISYIQKLMGTNEFRFKLKELVQTIVEQDVDKRPIAHPFLKLPVSDSDLEFIKMKAPVVLFILNNRMIKTDKSFGLSRVIPKLFLQALSGDLPNGTLSTGHFQYVCEKVNRNKLDAFFKQWVFGSGAPSFKITQRFNKKKGMIELTIRQVQHHENKTVQLDAETFIDDSICFINKEPLSQRQNVFTGPMNIRVHESDGTPYEHIIHIKEMKTTIDISLSKKVRKIKKKDEGVDPGINFNQFGDILTSEKDKRLWELQNWESRDEESLSAEPFEWIRGDIDFEWIAKIEVLQPDFMFGSQLVYDRDVEAQVDALRYFGNIEKPSVIYCTALVRTLLDERYFYRIRIAAAQALASCSNAANGFIGMKYLIRAYKYLYCFPDSLIPKSNDFSDFKSFLIQRAIPGILCKVTDDEGRVSKDVQELLFNLVKFNDNAMNDYQDTLYLSELIQALATSAISGWRKDAVEENNNDFAHKVDIEITRLQKLDEWRPSYQRILQTTCFKSRVQMALCGAIPLSLEEMLMATVDKFPMDLRAEAFKGLLLLSGFSSIPIVEYFLKVCLLNFHRPLYTRKLVAILLESITMTALQGSFALVGKSVDVNHQPGSAQPSMIIIDEGTNSDMKAKHDLRARATLKGAIELLRRDYSNIECLKHVFWTFLHSSLLSNYVKRNLFLMSEILYEERDTLIVKLPVPSLPLSEFKKKVVAKNMGDGQVVLRREGRFKIQLISRKSSNRPTSKKIHKEEVAKPKSSLKISFKLQPNKLQERQLHHNNHTVSSSLVQFDPSSHSQVLIKLPSYVLRTIASTPINNSQEPLVSVQGTVVTFNFKRHSKDKEIAQSVHTT</sequence>
<dbReference type="NCBIfam" id="TIGR02432">
    <property type="entry name" value="lysidine_TilS_N"/>
    <property type="match status" value="1"/>
</dbReference>
<evidence type="ECO:0000259" key="16">
    <source>
        <dbReference type="Pfam" id="PF25316"/>
    </source>
</evidence>
<dbReference type="Gene3D" id="3.40.50.620">
    <property type="entry name" value="HUPs"/>
    <property type="match status" value="1"/>
</dbReference>
<dbReference type="Pfam" id="PF01171">
    <property type="entry name" value="ATP_bind_3"/>
    <property type="match status" value="1"/>
</dbReference>
<dbReference type="FunFam" id="1.10.390.10:FF:000011">
    <property type="entry name" value="Transcription initiation factor TFIID subunit"/>
    <property type="match status" value="1"/>
</dbReference>
<dbReference type="CDD" id="cd09839">
    <property type="entry name" value="M1_like_TAF2"/>
    <property type="match status" value="1"/>
</dbReference>
<feature type="domain" description="tRNA(Ile)-lysidine/2-thiocytidine synthase N-terminal" evidence="15">
    <location>
        <begin position="25"/>
        <end position="225"/>
    </location>
</feature>
<dbReference type="GO" id="GO:0016251">
    <property type="term" value="F:RNA polymerase II general transcription initiation factor activity"/>
    <property type="evidence" value="ECO:0007669"/>
    <property type="project" value="TreeGrafter"/>
</dbReference>
<dbReference type="GO" id="GO:0006367">
    <property type="term" value="P:transcription initiation at RNA polymerase II promoter"/>
    <property type="evidence" value="ECO:0007669"/>
    <property type="project" value="TreeGrafter"/>
</dbReference>
<dbReference type="GO" id="GO:0005524">
    <property type="term" value="F:ATP binding"/>
    <property type="evidence" value="ECO:0007669"/>
    <property type="project" value="UniProtKB-KW"/>
</dbReference>
<dbReference type="InterPro" id="IPR057345">
    <property type="entry name" value="Ig-like_TAF2"/>
</dbReference>
<dbReference type="SUPFAM" id="SSF52402">
    <property type="entry name" value="Adenine nucleotide alpha hydrolases-like"/>
    <property type="match status" value="1"/>
</dbReference>
<evidence type="ECO:0000256" key="4">
    <source>
        <dbReference type="ARBA" id="ARBA00017363"/>
    </source>
</evidence>
<dbReference type="GO" id="GO:0008033">
    <property type="term" value="P:tRNA processing"/>
    <property type="evidence" value="ECO:0007669"/>
    <property type="project" value="UniProtKB-KW"/>
</dbReference>
<evidence type="ECO:0000256" key="1">
    <source>
        <dbReference type="ARBA" id="ARBA00004123"/>
    </source>
</evidence>
<dbReference type="InterPro" id="IPR014729">
    <property type="entry name" value="Rossmann-like_a/b/a_fold"/>
</dbReference>
<evidence type="ECO:0000256" key="5">
    <source>
        <dbReference type="ARBA" id="ARBA00022598"/>
    </source>
</evidence>
<evidence type="ECO:0000256" key="8">
    <source>
        <dbReference type="ARBA" id="ARBA00022840"/>
    </source>
</evidence>
<evidence type="ECO:0000256" key="3">
    <source>
        <dbReference type="ARBA" id="ARBA00013267"/>
    </source>
</evidence>
<evidence type="ECO:0000313" key="18">
    <source>
        <dbReference type="EMBL" id="KAG5419847.1"/>
    </source>
</evidence>
<dbReference type="HAMAP" id="MF_01161">
    <property type="entry name" value="tRNA_Ile_lys_synt"/>
    <property type="match status" value="1"/>
</dbReference>
<dbReference type="Gene3D" id="1.10.390.10">
    <property type="entry name" value="Neutral Protease Domain 2"/>
    <property type="match status" value="1"/>
</dbReference>
<evidence type="ECO:0000256" key="12">
    <source>
        <dbReference type="ARBA" id="ARBA00025346"/>
    </source>
</evidence>
<evidence type="ECO:0000259" key="15">
    <source>
        <dbReference type="Pfam" id="PF01171"/>
    </source>
</evidence>
<dbReference type="InterPro" id="IPR011063">
    <property type="entry name" value="TilS/TtcA_N"/>
</dbReference>
<organism evidence="18 19">
    <name type="scientific">Candida metapsilosis</name>
    <dbReference type="NCBI Taxonomy" id="273372"/>
    <lineage>
        <taxon>Eukaryota</taxon>
        <taxon>Fungi</taxon>
        <taxon>Dikarya</taxon>
        <taxon>Ascomycota</taxon>
        <taxon>Saccharomycotina</taxon>
        <taxon>Pichiomycetes</taxon>
        <taxon>Debaryomycetaceae</taxon>
        <taxon>Candida/Lodderomyces clade</taxon>
        <taxon>Candida</taxon>
    </lineage>
</organism>
<reference evidence="18 19" key="1">
    <citation type="submission" date="2020-12" db="EMBL/GenBank/DDBJ databases">
        <title>Effect of drift, selection, and recombination on the evolution of hybrid genomes in Candida yeast pathogens.</title>
        <authorList>
            <person name="Mixao V."/>
            <person name="Ksiezopolska E."/>
            <person name="Saus E."/>
            <person name="Boekhout T."/>
            <person name="Gacser A."/>
            <person name="Gabaldon T."/>
        </authorList>
    </citation>
    <scope>NUCLEOTIDE SEQUENCE [LARGE SCALE GENOMIC DNA]</scope>
    <source>
        <strain evidence="18 19">BP57</strain>
    </source>
</reference>
<dbReference type="InterPro" id="IPR012094">
    <property type="entry name" value="tRNA_Ile_lys_synt"/>
</dbReference>
<dbReference type="Proteomes" id="UP000669133">
    <property type="component" value="Unassembled WGS sequence"/>
</dbReference>
<evidence type="ECO:0000313" key="19">
    <source>
        <dbReference type="Proteomes" id="UP000669133"/>
    </source>
</evidence>
<dbReference type="SUPFAM" id="SSF55486">
    <property type="entry name" value="Metalloproteases ('zincins'), catalytic domain"/>
    <property type="match status" value="1"/>
</dbReference>
<dbReference type="GeneID" id="93650356"/>
<dbReference type="GO" id="GO:0003682">
    <property type="term" value="F:chromatin binding"/>
    <property type="evidence" value="ECO:0007669"/>
    <property type="project" value="TreeGrafter"/>
</dbReference>
<dbReference type="RefSeq" id="XP_067548963.1">
    <property type="nucleotide sequence ID" value="XM_067690504.1"/>
</dbReference>
<dbReference type="PANTHER" id="PTHR15137:SF9">
    <property type="entry name" value="TRANSCRIPTION INITIATION FACTOR TFIID SUBUNIT 2"/>
    <property type="match status" value="1"/>
</dbReference>
<keyword evidence="9" id="KW-0805">Transcription regulation</keyword>
<keyword evidence="8" id="KW-0067">ATP-binding</keyword>
<dbReference type="PANTHER" id="PTHR15137">
    <property type="entry name" value="TRANSCRIPTION INITIATION FACTOR TFIID"/>
    <property type="match status" value="1"/>
</dbReference>
<accession>A0A8H7ZDC3</accession>
<comment type="catalytic activity">
    <reaction evidence="13">
        <text>cytidine(34) in tRNA(Ile2) + L-lysine + ATP = lysidine(34) in tRNA(Ile2) + AMP + diphosphate + H(+)</text>
        <dbReference type="Rhea" id="RHEA:43744"/>
        <dbReference type="Rhea" id="RHEA-COMP:10625"/>
        <dbReference type="Rhea" id="RHEA-COMP:10670"/>
        <dbReference type="ChEBI" id="CHEBI:15378"/>
        <dbReference type="ChEBI" id="CHEBI:30616"/>
        <dbReference type="ChEBI" id="CHEBI:32551"/>
        <dbReference type="ChEBI" id="CHEBI:33019"/>
        <dbReference type="ChEBI" id="CHEBI:82748"/>
        <dbReference type="ChEBI" id="CHEBI:83665"/>
        <dbReference type="ChEBI" id="CHEBI:456215"/>
        <dbReference type="EC" id="6.3.4.19"/>
    </reaction>
</comment>
<comment type="subcellular location">
    <subcellularLocation>
        <location evidence="1">Nucleus</location>
    </subcellularLocation>
</comment>
<proteinExistence type="inferred from homology"/>
<evidence type="ECO:0000256" key="14">
    <source>
        <dbReference type="ARBA" id="ARBA00076306"/>
    </source>
</evidence>
<keyword evidence="10" id="KW-0804">Transcription</keyword>
<keyword evidence="5" id="KW-0436">Ligase</keyword>
<dbReference type="InterPro" id="IPR057991">
    <property type="entry name" value="TPR_TAF2_C"/>
</dbReference>
<dbReference type="EC" id="6.3.4.19" evidence="3"/>
<gene>
    <name evidence="18" type="ORF">I9W82_001727</name>
</gene>
<dbReference type="OrthoDB" id="308861at2759"/>
<comment type="similarity">
    <text evidence="2">Belongs to the TAF2 family.</text>
</comment>
<name>A0A8H7ZDC3_9ASCO</name>
<dbReference type="SUPFAM" id="SSF63737">
    <property type="entry name" value="Leukotriene A4 hydrolase N-terminal domain"/>
    <property type="match status" value="1"/>
</dbReference>
<keyword evidence="6" id="KW-0819">tRNA processing</keyword>
<comment type="function">
    <text evidence="12">Functions as a component of the DNA-binding general transcription factor complex TFIID. Binding of TFIID to a promoter (with or without TATA element) is the initial step in pre-initiation complex (PIC) formation. TFIID plays a key role in the regulation of gene expression by RNA polymerase II through different activities such as transcription activator interaction, core promoter recognition and selectivity, TFIIA and TFIIB interaction, chromatin modification (histone acetylation by TAF1), facilitation of DNA opening and initiation of transcription.</text>
</comment>
<keyword evidence="19" id="KW-1185">Reference proteome</keyword>
<dbReference type="GO" id="GO:0000976">
    <property type="term" value="F:transcription cis-regulatory region binding"/>
    <property type="evidence" value="ECO:0007669"/>
    <property type="project" value="TreeGrafter"/>
</dbReference>
<keyword evidence="7" id="KW-0547">Nucleotide-binding</keyword>
<evidence type="ECO:0000256" key="7">
    <source>
        <dbReference type="ARBA" id="ARBA00022741"/>
    </source>
</evidence>
<dbReference type="EMBL" id="JAEOAQ010000002">
    <property type="protein sequence ID" value="KAG5419847.1"/>
    <property type="molecule type" value="Genomic_DNA"/>
</dbReference>
<dbReference type="Pfam" id="PF25316">
    <property type="entry name" value="TAF2_3rd"/>
    <property type="match status" value="1"/>
</dbReference>
<dbReference type="Pfam" id="PF25577">
    <property type="entry name" value="TPR_TAF2_C"/>
    <property type="match status" value="1"/>
</dbReference>
<dbReference type="GO" id="GO:0005669">
    <property type="term" value="C:transcription factor TFIID complex"/>
    <property type="evidence" value="ECO:0007669"/>
    <property type="project" value="InterPro"/>
</dbReference>
<evidence type="ECO:0000256" key="2">
    <source>
        <dbReference type="ARBA" id="ARBA00010937"/>
    </source>
</evidence>
<dbReference type="GO" id="GO:0032267">
    <property type="term" value="F:tRNA(Ile)-lysidine synthase activity"/>
    <property type="evidence" value="ECO:0007669"/>
    <property type="project" value="UniProtKB-EC"/>
</dbReference>
<evidence type="ECO:0000256" key="10">
    <source>
        <dbReference type="ARBA" id="ARBA00023163"/>
    </source>
</evidence>
<evidence type="ECO:0000256" key="6">
    <source>
        <dbReference type="ARBA" id="ARBA00022694"/>
    </source>
</evidence>
<feature type="domain" description="Transcription initiation factor TFIID subunit 2 Ig-like" evidence="16">
    <location>
        <begin position="1131"/>
        <end position="1298"/>
    </location>
</feature>
<comment type="caution">
    <text evidence="18">The sequence shown here is derived from an EMBL/GenBank/DDBJ whole genome shotgun (WGS) entry which is preliminary data.</text>
</comment>
<dbReference type="CDD" id="cd01992">
    <property type="entry name" value="TilS_N"/>
    <property type="match status" value="1"/>
</dbReference>
<dbReference type="Gene3D" id="2.60.40.1730">
    <property type="entry name" value="tricorn interacting facor f3 domain"/>
    <property type="match status" value="1"/>
</dbReference>
<dbReference type="InterPro" id="IPR042097">
    <property type="entry name" value="Aminopeptidase_N-like_N_sf"/>
</dbReference>